<reference evidence="7" key="1">
    <citation type="submission" date="2007-06" db="EMBL/GenBank/DDBJ databases">
        <title>Complete sequence of Methanococcus vannielii SB.</title>
        <authorList>
            <consortium name="US DOE Joint Genome Institute"/>
            <person name="Copeland A."/>
            <person name="Lucas S."/>
            <person name="Lapidus A."/>
            <person name="Barry K."/>
            <person name="Glavina del Rio T."/>
            <person name="Dalin E."/>
            <person name="Tice H."/>
            <person name="Pitluck S."/>
            <person name="Chain P."/>
            <person name="Malfatti S."/>
            <person name="Shin M."/>
            <person name="Vergez L."/>
            <person name="Schmutz J."/>
            <person name="Larimer F."/>
            <person name="Land M."/>
            <person name="Hauser L."/>
            <person name="Kyrpides N."/>
            <person name="Anderson I."/>
            <person name="Sieprawska-Lupa M."/>
            <person name="Whitman W.B."/>
            <person name="Richardson P."/>
        </authorList>
    </citation>
    <scope>NUCLEOTIDE SEQUENCE [LARGE SCALE GENOMIC DNA]</scope>
    <source>
        <strain evidence="7">SB</strain>
    </source>
</reference>
<feature type="domain" description="Exonuclease VII large subunit C-terminal" evidence="5">
    <location>
        <begin position="132"/>
        <end position="307"/>
    </location>
</feature>
<dbReference type="NCBIfam" id="TIGR00237">
    <property type="entry name" value="xseA"/>
    <property type="match status" value="1"/>
</dbReference>
<sequence length="410" mass="46299">MLQLTLESAFSNTLSVSELNLYVKNTLENDLILKRASIKGEISNCILHRSGHIYFTLKDEEGAIDCVMFKGDARLLNFIPKDGIKVIVTGKVSIYAKTGKYQVYCNSMEKEGIGELYIKFEKLKEKLEKEGLFDELKKKKIPRYAKNIGIITSPTGAALTDIIKVTRLRNRSVNLLIYPASVQGENAPSEIINGISKLNNHKDIDLIILARGGGAIEDLWCFNDESLARAIFKSEKPIVTGIGHEIDFTIADFVSDLRAATPSNAAEISVFNEFELISKLKNLEKNLSTKILTDISKKAYEVDFLYSKFEKNSPNSKIEKQKAILERYNALITHEIKNKFAYELKRFEKAHSLLNAYNPLNVLNKGYTIIQNPDGRIISSKELLKSKKELKIIFKDGIVDVNITLKDRVR</sequence>
<evidence type="ECO:0000256" key="1">
    <source>
        <dbReference type="ARBA" id="ARBA00022490"/>
    </source>
</evidence>
<evidence type="ECO:0000259" key="6">
    <source>
        <dbReference type="Pfam" id="PF13742"/>
    </source>
</evidence>
<evidence type="ECO:0000256" key="3">
    <source>
        <dbReference type="ARBA" id="ARBA00022801"/>
    </source>
</evidence>
<evidence type="ECO:0000256" key="4">
    <source>
        <dbReference type="ARBA" id="ARBA00022839"/>
    </source>
</evidence>
<dbReference type="GO" id="GO:0003676">
    <property type="term" value="F:nucleic acid binding"/>
    <property type="evidence" value="ECO:0007669"/>
    <property type="project" value="InterPro"/>
</dbReference>
<evidence type="ECO:0000313" key="7">
    <source>
        <dbReference type="EMBL" id="ABR55495.1"/>
    </source>
</evidence>
<dbReference type="AlphaFoldDB" id="A6USM3"/>
<dbReference type="STRING" id="406327.Mevan_1603"/>
<keyword evidence="8" id="KW-1185">Reference proteome</keyword>
<feature type="domain" description="OB-fold nucleic acid binding" evidence="6">
    <location>
        <begin position="14"/>
        <end position="109"/>
    </location>
</feature>
<dbReference type="InterPro" id="IPR020579">
    <property type="entry name" value="Exonuc_VII_lsu_C"/>
</dbReference>
<dbReference type="GO" id="GO:0006308">
    <property type="term" value="P:DNA catabolic process"/>
    <property type="evidence" value="ECO:0007669"/>
    <property type="project" value="InterPro"/>
</dbReference>
<dbReference type="Pfam" id="PF13742">
    <property type="entry name" value="tRNA_anti_2"/>
    <property type="match status" value="1"/>
</dbReference>
<dbReference type="Proteomes" id="UP000001107">
    <property type="component" value="Chromosome"/>
</dbReference>
<dbReference type="HAMAP" id="MF_00378">
    <property type="entry name" value="Exonuc_7_L"/>
    <property type="match status" value="1"/>
</dbReference>
<evidence type="ECO:0000256" key="2">
    <source>
        <dbReference type="ARBA" id="ARBA00022722"/>
    </source>
</evidence>
<dbReference type="PANTHER" id="PTHR30008:SF0">
    <property type="entry name" value="EXODEOXYRIBONUCLEASE 7 LARGE SUBUNIT"/>
    <property type="match status" value="1"/>
</dbReference>
<keyword evidence="3 7" id="KW-0378">Hydrolase</keyword>
<dbReference type="GeneID" id="5324603"/>
<dbReference type="GO" id="GO:0008855">
    <property type="term" value="F:exodeoxyribonuclease VII activity"/>
    <property type="evidence" value="ECO:0007669"/>
    <property type="project" value="UniProtKB-EC"/>
</dbReference>
<organism evidence="7 8">
    <name type="scientific">Methanococcus vannielii (strain ATCC 35089 / DSM 1224 / JCM 13029 / OCM 148 / SB)</name>
    <dbReference type="NCBI Taxonomy" id="406327"/>
    <lineage>
        <taxon>Archaea</taxon>
        <taxon>Methanobacteriati</taxon>
        <taxon>Methanobacteriota</taxon>
        <taxon>Methanomada group</taxon>
        <taxon>Methanococci</taxon>
        <taxon>Methanococcales</taxon>
        <taxon>Methanococcaceae</taxon>
        <taxon>Methanococcus</taxon>
    </lineage>
</organism>
<dbReference type="HOGENOM" id="CLU_023625_2_0_2"/>
<dbReference type="CDD" id="cd04489">
    <property type="entry name" value="ExoVII_LU_OBF"/>
    <property type="match status" value="1"/>
</dbReference>
<dbReference type="PANTHER" id="PTHR30008">
    <property type="entry name" value="EXODEOXYRIBONUCLEASE 7 LARGE SUBUNIT"/>
    <property type="match status" value="1"/>
</dbReference>
<gene>
    <name evidence="7" type="ordered locus">Mevan_1603</name>
</gene>
<dbReference type="Pfam" id="PF02601">
    <property type="entry name" value="Exonuc_VII_L"/>
    <property type="match status" value="1"/>
</dbReference>
<dbReference type="InterPro" id="IPR003753">
    <property type="entry name" value="Exonuc_VII_L"/>
</dbReference>
<proteinExistence type="inferred from homology"/>
<dbReference type="EMBL" id="CP000742">
    <property type="protein sequence ID" value="ABR55495.1"/>
    <property type="molecule type" value="Genomic_DNA"/>
</dbReference>
<dbReference type="GO" id="GO:0009318">
    <property type="term" value="C:exodeoxyribonuclease VII complex"/>
    <property type="evidence" value="ECO:0007669"/>
    <property type="project" value="InterPro"/>
</dbReference>
<dbReference type="eggNOG" id="arCOG04513">
    <property type="taxonomic scope" value="Archaea"/>
</dbReference>
<dbReference type="KEGG" id="mvn:Mevan_1603"/>
<evidence type="ECO:0000313" key="8">
    <source>
        <dbReference type="Proteomes" id="UP000001107"/>
    </source>
</evidence>
<dbReference type="OrthoDB" id="60263at2157"/>
<name>A6USM3_METVS</name>
<protein>
    <submittedName>
        <fullName evidence="7">Exodeoxyribonuclease VII, large subunit</fullName>
        <ecNumber evidence="7">3.1.11.6</ecNumber>
    </submittedName>
</protein>
<dbReference type="EC" id="3.1.11.6" evidence="7"/>
<keyword evidence="4" id="KW-0269">Exonuclease</keyword>
<dbReference type="InterPro" id="IPR025824">
    <property type="entry name" value="OB-fold_nuc-bd_dom"/>
</dbReference>
<keyword evidence="1" id="KW-0963">Cytoplasm</keyword>
<evidence type="ECO:0000259" key="5">
    <source>
        <dbReference type="Pfam" id="PF02601"/>
    </source>
</evidence>
<keyword evidence="2" id="KW-0540">Nuclease</keyword>
<dbReference type="RefSeq" id="WP_012066409.1">
    <property type="nucleotide sequence ID" value="NC_009634.1"/>
</dbReference>
<accession>A6USM3</accession>